<dbReference type="GO" id="GO:0004930">
    <property type="term" value="F:G protein-coupled receptor activity"/>
    <property type="evidence" value="ECO:0007669"/>
    <property type="project" value="TreeGrafter"/>
</dbReference>
<feature type="domain" description="G-protein coupled receptors family 2 profile 2" evidence="7">
    <location>
        <begin position="13"/>
        <end position="199"/>
    </location>
</feature>
<keyword evidence="3 6" id="KW-1133">Transmembrane helix</keyword>
<dbReference type="GO" id="GO:0007189">
    <property type="term" value="P:adenylate cyclase-activating G protein-coupled receptor signaling pathway"/>
    <property type="evidence" value="ECO:0007669"/>
    <property type="project" value="TreeGrafter"/>
</dbReference>
<dbReference type="PANTHER" id="PTHR23112">
    <property type="entry name" value="G PROTEIN-COUPLED RECEPTOR 157-RELATED"/>
    <property type="match status" value="1"/>
</dbReference>
<feature type="transmembrane region" description="Helical" evidence="6">
    <location>
        <begin position="125"/>
        <end position="144"/>
    </location>
</feature>
<evidence type="ECO:0000313" key="9">
    <source>
        <dbReference type="Proteomes" id="UP000800039"/>
    </source>
</evidence>
<dbReference type="OrthoDB" id="18453at2759"/>
<dbReference type="InterPro" id="IPR017981">
    <property type="entry name" value="GPCR_2-like_7TM"/>
</dbReference>
<dbReference type="GO" id="GO:0007166">
    <property type="term" value="P:cell surface receptor signaling pathway"/>
    <property type="evidence" value="ECO:0007669"/>
    <property type="project" value="InterPro"/>
</dbReference>
<evidence type="ECO:0000256" key="2">
    <source>
        <dbReference type="ARBA" id="ARBA00022692"/>
    </source>
</evidence>
<dbReference type="PANTHER" id="PTHR23112:SF0">
    <property type="entry name" value="TRANSMEMBRANE PROTEIN 116"/>
    <property type="match status" value="1"/>
</dbReference>
<feature type="region of interest" description="Disordered" evidence="5">
    <location>
        <begin position="426"/>
        <end position="457"/>
    </location>
</feature>
<keyword evidence="9" id="KW-1185">Reference proteome</keyword>
<comment type="subcellular location">
    <subcellularLocation>
        <location evidence="1">Membrane</location>
        <topology evidence="1">Multi-pass membrane protein</topology>
    </subcellularLocation>
</comment>
<evidence type="ECO:0000256" key="3">
    <source>
        <dbReference type="ARBA" id="ARBA00022989"/>
    </source>
</evidence>
<name>A0A9P4GA14_9PLEO</name>
<evidence type="ECO:0000256" key="1">
    <source>
        <dbReference type="ARBA" id="ARBA00004141"/>
    </source>
</evidence>
<keyword evidence="4 6" id="KW-0472">Membrane</keyword>
<feature type="transmembrane region" description="Helical" evidence="6">
    <location>
        <begin position="173"/>
        <end position="196"/>
    </location>
</feature>
<keyword evidence="8" id="KW-0675">Receptor</keyword>
<feature type="region of interest" description="Disordered" evidence="5">
    <location>
        <begin position="470"/>
        <end position="489"/>
    </location>
</feature>
<feature type="region of interest" description="Disordered" evidence="5">
    <location>
        <begin position="286"/>
        <end position="308"/>
    </location>
</feature>
<dbReference type="GO" id="GO:0005886">
    <property type="term" value="C:plasma membrane"/>
    <property type="evidence" value="ECO:0007669"/>
    <property type="project" value="TreeGrafter"/>
</dbReference>
<feature type="transmembrane region" description="Helical" evidence="6">
    <location>
        <begin position="48"/>
        <end position="70"/>
    </location>
</feature>
<evidence type="ECO:0000313" key="8">
    <source>
        <dbReference type="EMBL" id="KAF1841632.1"/>
    </source>
</evidence>
<dbReference type="Pfam" id="PF05462">
    <property type="entry name" value="Dicty_CAR"/>
    <property type="match status" value="1"/>
</dbReference>
<feature type="transmembrane region" description="Helical" evidence="6">
    <location>
        <begin position="20"/>
        <end position="41"/>
    </location>
</feature>
<comment type="caution">
    <text evidence="8">The sequence shown here is derived from an EMBL/GenBank/DDBJ whole genome shotgun (WGS) entry which is preliminary data.</text>
</comment>
<dbReference type="PROSITE" id="PS50261">
    <property type="entry name" value="G_PROTEIN_RECEP_F2_4"/>
    <property type="match status" value="1"/>
</dbReference>
<feature type="transmembrane region" description="Helical" evidence="6">
    <location>
        <begin position="384"/>
        <end position="405"/>
    </location>
</feature>
<dbReference type="RefSeq" id="XP_040784195.1">
    <property type="nucleotide sequence ID" value="XM_040929426.1"/>
</dbReference>
<evidence type="ECO:0000256" key="4">
    <source>
        <dbReference type="ARBA" id="ARBA00023136"/>
    </source>
</evidence>
<evidence type="ECO:0000259" key="7">
    <source>
        <dbReference type="PROSITE" id="PS50261"/>
    </source>
</evidence>
<keyword evidence="2 6" id="KW-0812">Transmembrane</keyword>
<proteinExistence type="predicted"/>
<dbReference type="EMBL" id="ML976618">
    <property type="protein sequence ID" value="KAF1841632.1"/>
    <property type="molecule type" value="Genomic_DNA"/>
</dbReference>
<feature type="compositionally biased region" description="Basic and acidic residues" evidence="5">
    <location>
        <begin position="434"/>
        <end position="451"/>
    </location>
</feature>
<feature type="transmembrane region" description="Helical" evidence="6">
    <location>
        <begin position="345"/>
        <end position="364"/>
    </location>
</feature>
<dbReference type="AlphaFoldDB" id="A0A9P4GA14"/>
<feature type="transmembrane region" description="Helical" evidence="6">
    <location>
        <begin position="90"/>
        <end position="113"/>
    </location>
</feature>
<evidence type="ECO:0000256" key="5">
    <source>
        <dbReference type="SAM" id="MobiDB-lite"/>
    </source>
</evidence>
<evidence type="ECO:0000256" key="6">
    <source>
        <dbReference type="SAM" id="Phobius"/>
    </source>
</evidence>
<sequence>MTSPLPAGKIMAIEVATRTTSVFSVLGSTFIITTFLWFPFFRKPINRLVFFATWGNILANVATLMSTSAIPKHRDMLSQLCEFQGVLIQWFMMADSLWVFCMALNVFLVFFYAYDSHQLRHLEKWYLLFAYGVPAIPALIYVILDHTGHRILGPATLWCWVAKEVDWMRITFFYAPVWIVVTATLTIYIVTGLRIFQKRALLQSFSRQSRQLPVVEESSANPFTGGNNIVVTTQIKYDVEHEISRCVLSEGDRESISTFASTRNLSNVGRLDEQASASLPMAPAIRTHQNHRKSAETQTSGNGRSGYRATAFATNSTTGSAMGQTGHSQVNPPIRIRTAEGNAAAMAYLRVAFLMFIALFVVWVPSSLNRLYQFIHKDRPSYGLNIISATVLPLQGAWNAIIYIFTTRAECKRAYGLVESKFTGQPPRYQPRNDTYREDTMTSSRHTRDSDAEITLGDMFKQGDEVRHIEVSSPDSVADPKPYRSQEQR</sequence>
<organism evidence="8 9">
    <name type="scientific">Cucurbitaria berberidis CBS 394.84</name>
    <dbReference type="NCBI Taxonomy" id="1168544"/>
    <lineage>
        <taxon>Eukaryota</taxon>
        <taxon>Fungi</taxon>
        <taxon>Dikarya</taxon>
        <taxon>Ascomycota</taxon>
        <taxon>Pezizomycotina</taxon>
        <taxon>Dothideomycetes</taxon>
        <taxon>Pleosporomycetidae</taxon>
        <taxon>Pleosporales</taxon>
        <taxon>Pleosporineae</taxon>
        <taxon>Cucurbitariaceae</taxon>
        <taxon>Cucurbitaria</taxon>
    </lineage>
</organism>
<dbReference type="Gene3D" id="1.20.1070.10">
    <property type="entry name" value="Rhodopsin 7-helix transmembrane proteins"/>
    <property type="match status" value="1"/>
</dbReference>
<dbReference type="Proteomes" id="UP000800039">
    <property type="component" value="Unassembled WGS sequence"/>
</dbReference>
<accession>A0A9P4GA14</accession>
<dbReference type="GeneID" id="63846678"/>
<reference evidence="8" key="1">
    <citation type="submission" date="2020-01" db="EMBL/GenBank/DDBJ databases">
        <authorList>
            <consortium name="DOE Joint Genome Institute"/>
            <person name="Haridas S."/>
            <person name="Albert R."/>
            <person name="Binder M."/>
            <person name="Bloem J."/>
            <person name="Labutti K."/>
            <person name="Salamov A."/>
            <person name="Andreopoulos B."/>
            <person name="Baker S.E."/>
            <person name="Barry K."/>
            <person name="Bills G."/>
            <person name="Bluhm B.H."/>
            <person name="Cannon C."/>
            <person name="Castanera R."/>
            <person name="Culley D.E."/>
            <person name="Daum C."/>
            <person name="Ezra D."/>
            <person name="Gonzalez J.B."/>
            <person name="Henrissat B."/>
            <person name="Kuo A."/>
            <person name="Liang C."/>
            <person name="Lipzen A."/>
            <person name="Lutzoni F."/>
            <person name="Magnuson J."/>
            <person name="Mondo S."/>
            <person name="Nolan M."/>
            <person name="Ohm R."/>
            <person name="Pangilinan J."/>
            <person name="Park H.-J."/>
            <person name="Ramirez L."/>
            <person name="Alfaro M."/>
            <person name="Sun H."/>
            <person name="Tritt A."/>
            <person name="Yoshinaga Y."/>
            <person name="Zwiers L.-H."/>
            <person name="Turgeon B.G."/>
            <person name="Goodwin S.B."/>
            <person name="Spatafora J.W."/>
            <person name="Crous P.W."/>
            <person name="Grigoriev I.V."/>
        </authorList>
    </citation>
    <scope>NUCLEOTIDE SEQUENCE</scope>
    <source>
        <strain evidence="8">CBS 394.84</strain>
    </source>
</reference>
<gene>
    <name evidence="8" type="ORF">K460DRAFT_293518</name>
</gene>
<protein>
    <submittedName>
        <fullName evidence="8">Family A G protein-coupled receptor-like protein</fullName>
    </submittedName>
</protein>
<dbReference type="SUPFAM" id="SSF81321">
    <property type="entry name" value="Family A G protein-coupled receptor-like"/>
    <property type="match status" value="1"/>
</dbReference>